<dbReference type="PROSITE" id="PS01010">
    <property type="entry name" value="CRISP_2"/>
    <property type="match status" value="1"/>
</dbReference>
<dbReference type="InterPro" id="IPR001283">
    <property type="entry name" value="CRISP-related"/>
</dbReference>
<name>A0ABT3JHX7_9SPHN</name>
<evidence type="ECO:0000256" key="1">
    <source>
        <dbReference type="SAM" id="SignalP"/>
    </source>
</evidence>
<dbReference type="RefSeq" id="WP_264883615.1">
    <property type="nucleotide sequence ID" value="NZ_JAPDOB010000002.1"/>
</dbReference>
<dbReference type="SMART" id="SM00198">
    <property type="entry name" value="SCP"/>
    <property type="match status" value="1"/>
</dbReference>
<dbReference type="InterPro" id="IPR014044">
    <property type="entry name" value="CAP_dom"/>
</dbReference>
<keyword evidence="4" id="KW-1185">Reference proteome</keyword>
<dbReference type="SUPFAM" id="SSF55797">
    <property type="entry name" value="PR-1-like"/>
    <property type="match status" value="1"/>
</dbReference>
<dbReference type="Gene3D" id="3.40.33.10">
    <property type="entry name" value="CAP"/>
    <property type="match status" value="1"/>
</dbReference>
<protein>
    <submittedName>
        <fullName evidence="3">CAP domain-containing protein</fullName>
    </submittedName>
</protein>
<accession>A0ABT3JHX7</accession>
<dbReference type="InterPro" id="IPR035940">
    <property type="entry name" value="CAP_sf"/>
</dbReference>
<dbReference type="PRINTS" id="PR00837">
    <property type="entry name" value="V5TPXLIKE"/>
</dbReference>
<reference evidence="3 4" key="1">
    <citation type="submission" date="2022-10" db="EMBL/GenBank/DDBJ databases">
        <title>Sphingomonas sp.</title>
        <authorList>
            <person name="Jin C."/>
        </authorList>
    </citation>
    <scope>NUCLEOTIDE SEQUENCE [LARGE SCALE GENOMIC DNA]</scope>
    <source>
        <strain evidence="3 4">BN140010</strain>
    </source>
</reference>
<dbReference type="Proteomes" id="UP001526246">
    <property type="component" value="Unassembled WGS sequence"/>
</dbReference>
<dbReference type="PRINTS" id="PR00838">
    <property type="entry name" value="V5ALLERGEN"/>
</dbReference>
<gene>
    <name evidence="3" type="ORF">OMW55_12665</name>
</gene>
<dbReference type="InterPro" id="IPR018244">
    <property type="entry name" value="Allrgn_V5/Tpx1_CS"/>
</dbReference>
<comment type="caution">
    <text evidence="3">The sequence shown here is derived from an EMBL/GenBank/DDBJ whole genome shotgun (WGS) entry which is preliminary data.</text>
</comment>
<organism evidence="3 4">
    <name type="scientific">Sphingomonas arvum</name>
    <dbReference type="NCBI Taxonomy" id="2992113"/>
    <lineage>
        <taxon>Bacteria</taxon>
        <taxon>Pseudomonadati</taxon>
        <taxon>Pseudomonadota</taxon>
        <taxon>Alphaproteobacteria</taxon>
        <taxon>Sphingomonadales</taxon>
        <taxon>Sphingomonadaceae</taxon>
        <taxon>Sphingomonas</taxon>
    </lineage>
</organism>
<evidence type="ECO:0000259" key="2">
    <source>
        <dbReference type="SMART" id="SM00198"/>
    </source>
</evidence>
<feature type="domain" description="SCP" evidence="2">
    <location>
        <begin position="43"/>
        <end position="183"/>
    </location>
</feature>
<dbReference type="PANTHER" id="PTHR10334">
    <property type="entry name" value="CYSTEINE-RICH SECRETORY PROTEIN-RELATED"/>
    <property type="match status" value="1"/>
</dbReference>
<feature type="chain" id="PRO_5046389203" evidence="1">
    <location>
        <begin position="18"/>
        <end position="200"/>
    </location>
</feature>
<dbReference type="Pfam" id="PF00188">
    <property type="entry name" value="CAP"/>
    <property type="match status" value="1"/>
</dbReference>
<dbReference type="EMBL" id="JAPDOB010000002">
    <property type="protein sequence ID" value="MCW3798660.1"/>
    <property type="molecule type" value="Genomic_DNA"/>
</dbReference>
<evidence type="ECO:0000313" key="3">
    <source>
        <dbReference type="EMBL" id="MCW3798660.1"/>
    </source>
</evidence>
<evidence type="ECO:0000313" key="4">
    <source>
        <dbReference type="Proteomes" id="UP001526246"/>
    </source>
</evidence>
<proteinExistence type="predicted"/>
<sequence>MIRVVLSLLLLAAPCTAATVVVPIPPARPNPNWPAAADRSDGLLRTTALALHNQTRREFGVGPVVWNDWLASEARAYAERMAATGVFRHDPTPGRRSKMGENLWHGTRGAFSYQIMLGQMVDERQHFRPGVFPDVSATGEWEQVAHYTQMVWPSTTEVGCAVASNASDDYLVCRYAPTGNMDGVALIPARGDVKLAQGRD</sequence>
<keyword evidence="1" id="KW-0732">Signal</keyword>
<feature type="signal peptide" evidence="1">
    <location>
        <begin position="1"/>
        <end position="17"/>
    </location>
</feature>
<dbReference type="InterPro" id="IPR002413">
    <property type="entry name" value="V5_allergen-like"/>
</dbReference>